<evidence type="ECO:0000256" key="11">
    <source>
        <dbReference type="RuleBase" id="RU368103"/>
    </source>
</evidence>
<sequence>MQAIRAAARPLTLSAARTAAVPRVAAVRFAHSAAESYDDFNARYADFFANTQDLFELQRGLNNCFAYDLVPSQRESCPDGSPRASDLETSRVQPLLPWGRTNRGKTWSPTPRWIVVVIEEALRAARRVNDFSTAVRVFEGLKEKTENAQQYKQYVDELAPLRKELGIALREELYGSSK</sequence>
<evidence type="ECO:0000256" key="9">
    <source>
        <dbReference type="ARBA" id="ARBA00023128"/>
    </source>
</evidence>
<protein>
    <recommendedName>
        <fullName evidence="11">Cytochrome c oxidase subunit 6, mitochondrial</fullName>
    </recommendedName>
    <alternativeName>
        <fullName evidence="11">Cytochrome c oxidase polypeptide VI</fullName>
    </alternativeName>
</protein>
<evidence type="ECO:0000256" key="2">
    <source>
        <dbReference type="ARBA" id="ARBA00004673"/>
    </source>
</evidence>
<keyword evidence="6 11" id="KW-0999">Mitochondrion inner membrane</keyword>
<comment type="subunit">
    <text evidence="11">Component of the cytochrome c oxidase (complex IV, CIV), a multisubunit enzyme composed of a catalytic core of 3 subunits and several supernumerary subunits.</text>
</comment>
<evidence type="ECO:0000256" key="6">
    <source>
        <dbReference type="ARBA" id="ARBA00022792"/>
    </source>
</evidence>
<comment type="caution">
    <text evidence="12">The sequence shown here is derived from an EMBL/GenBank/DDBJ whole genome shotgun (WGS) entry which is preliminary data.</text>
</comment>
<comment type="subcellular location">
    <subcellularLocation>
        <location evidence="1 11">Mitochondrion inner membrane</location>
        <topology evidence="1 11">Peripheral membrane protein</topology>
        <orientation evidence="1 11">Matrix side</orientation>
    </subcellularLocation>
</comment>
<accession>A0A9P6W8X4</accession>
<keyword evidence="10 11" id="KW-0472">Membrane</keyword>
<keyword evidence="7 11" id="KW-0809">Transit peptide</keyword>
<dbReference type="GO" id="GO:0005743">
    <property type="term" value="C:mitochondrial inner membrane"/>
    <property type="evidence" value="ECO:0007669"/>
    <property type="project" value="UniProtKB-SubCell"/>
</dbReference>
<evidence type="ECO:0000256" key="3">
    <source>
        <dbReference type="ARBA" id="ARBA00007972"/>
    </source>
</evidence>
<dbReference type="GO" id="GO:0006123">
    <property type="term" value="P:mitochondrial electron transport, cytochrome c to oxygen"/>
    <property type="evidence" value="ECO:0007669"/>
    <property type="project" value="UniProtKB-UniRule"/>
</dbReference>
<proteinExistence type="inferred from homology"/>
<organism evidence="12 13">
    <name type="scientific">Rhodotorula mucilaginosa</name>
    <name type="common">Yeast</name>
    <name type="synonym">Rhodotorula rubra</name>
    <dbReference type="NCBI Taxonomy" id="5537"/>
    <lineage>
        <taxon>Eukaryota</taxon>
        <taxon>Fungi</taxon>
        <taxon>Dikarya</taxon>
        <taxon>Basidiomycota</taxon>
        <taxon>Pucciniomycotina</taxon>
        <taxon>Microbotryomycetes</taxon>
        <taxon>Sporidiobolales</taxon>
        <taxon>Sporidiobolaceae</taxon>
        <taxon>Rhodotorula</taxon>
    </lineage>
</organism>
<dbReference type="InterPro" id="IPR036545">
    <property type="entry name" value="Cyt_c_oxidase_su5A/6_sf"/>
</dbReference>
<keyword evidence="13" id="KW-1185">Reference proteome</keyword>
<dbReference type="CDD" id="cd00923">
    <property type="entry name" value="Cyt_c_Oxidase_Va"/>
    <property type="match status" value="1"/>
</dbReference>
<dbReference type="EMBL" id="PUHQ01000005">
    <property type="protein sequence ID" value="KAG0666329.1"/>
    <property type="molecule type" value="Genomic_DNA"/>
</dbReference>
<keyword evidence="8 11" id="KW-0408">Iron</keyword>
<comment type="function">
    <text evidence="11">Component of the cytochrome c oxidase, the last enzyme in the mitochondrial electron transport chain which drives oxidative phosphorylation. The respiratory chain contains 3 multisubunit complexes succinate dehydrogenase (complex II, CII), ubiquinol-cytochrome c oxidoreductase (cytochrome b-c1 complex, complex III, CIII) and cytochrome c oxidase (complex IV, CIV), that cooperate to transfer electrons derived from NADH and succinate to molecular oxygen, creating an electrochemical gradient over the inner membrane that drives transmembrane transport and the ATP synthase. Cytochrome c oxidase is the component of the respiratory chain that catalyzes the reduction of oxygen to water. Electrons originating from reduced cytochrome c in the intermembrane space (IMS) are transferred via the dinuclear copper A center (CU(A)) of subunit 2 and heme A of subunit 1 to the active site in subunit 1, a binuclear center (BNC) formed by heme A3 and copper B (CU(B)). The BNC reduces molecular oxygen to 2 water molecules using 4 electrons from cytochrome c in the IMS and 4 protons from the mitochondrial matrix.</text>
</comment>
<evidence type="ECO:0000256" key="1">
    <source>
        <dbReference type="ARBA" id="ARBA00004443"/>
    </source>
</evidence>
<comment type="pathway">
    <text evidence="2 11">Energy metabolism; oxidative phosphorylation.</text>
</comment>
<dbReference type="PANTHER" id="PTHR14200:SF11">
    <property type="entry name" value="CYTOCHROME C OXIDASE SUBUNIT 5A, MITOCHONDRIAL"/>
    <property type="match status" value="1"/>
</dbReference>
<evidence type="ECO:0000313" key="13">
    <source>
        <dbReference type="Proteomes" id="UP000777482"/>
    </source>
</evidence>
<keyword evidence="9 11" id="KW-0496">Mitochondrion</keyword>
<dbReference type="Gene3D" id="1.25.40.40">
    <property type="entry name" value="Cytochrome c oxidase, subunit Va/VI"/>
    <property type="match status" value="2"/>
</dbReference>
<evidence type="ECO:0000313" key="12">
    <source>
        <dbReference type="EMBL" id="KAG0666329.1"/>
    </source>
</evidence>
<keyword evidence="5 11" id="KW-0479">Metal-binding</keyword>
<dbReference type="SUPFAM" id="SSF48479">
    <property type="entry name" value="Cytochrome c oxidase subunit E"/>
    <property type="match status" value="2"/>
</dbReference>
<gene>
    <name evidence="12" type="primary">COX6</name>
    <name evidence="12" type="ORF">C6P46_004896</name>
</gene>
<dbReference type="AlphaFoldDB" id="A0A9P6W8X4"/>
<evidence type="ECO:0000256" key="4">
    <source>
        <dbReference type="ARBA" id="ARBA00022617"/>
    </source>
</evidence>
<dbReference type="Pfam" id="PF02284">
    <property type="entry name" value="COX5A"/>
    <property type="match status" value="2"/>
</dbReference>
<reference evidence="12 13" key="1">
    <citation type="submission" date="2020-11" db="EMBL/GenBank/DDBJ databases">
        <title>Kefir isolates.</title>
        <authorList>
            <person name="Marcisauskas S."/>
            <person name="Kim Y."/>
            <person name="Blasche S."/>
        </authorList>
    </citation>
    <scope>NUCLEOTIDE SEQUENCE [LARGE SCALE GENOMIC DNA]</scope>
    <source>
        <strain evidence="12 13">KR</strain>
    </source>
</reference>
<comment type="similarity">
    <text evidence="3 11">Belongs to the cytochrome c oxidase subunit 5A family.</text>
</comment>
<keyword evidence="4 11" id="KW-0349">Heme</keyword>
<dbReference type="GO" id="GO:0046872">
    <property type="term" value="F:metal ion binding"/>
    <property type="evidence" value="ECO:0007669"/>
    <property type="project" value="UniProtKB-UniRule"/>
</dbReference>
<evidence type="ECO:0000256" key="10">
    <source>
        <dbReference type="ARBA" id="ARBA00023136"/>
    </source>
</evidence>
<evidence type="ECO:0000256" key="7">
    <source>
        <dbReference type="ARBA" id="ARBA00022946"/>
    </source>
</evidence>
<dbReference type="OrthoDB" id="5778907at2759"/>
<name>A0A9P6W8X4_RHOMI</name>
<dbReference type="InterPro" id="IPR003204">
    <property type="entry name" value="Cyt_c_oxidase_su5A/6"/>
</dbReference>
<dbReference type="Proteomes" id="UP000777482">
    <property type="component" value="Unassembled WGS sequence"/>
</dbReference>
<dbReference type="PANTHER" id="PTHR14200">
    <property type="entry name" value="CYTOCHROME C OXIDASE POLYPEPTIDE"/>
    <property type="match status" value="1"/>
</dbReference>
<evidence type="ECO:0000256" key="5">
    <source>
        <dbReference type="ARBA" id="ARBA00022723"/>
    </source>
</evidence>
<evidence type="ECO:0000256" key="8">
    <source>
        <dbReference type="ARBA" id="ARBA00023004"/>
    </source>
</evidence>
<dbReference type="GO" id="GO:0045277">
    <property type="term" value="C:respiratory chain complex IV"/>
    <property type="evidence" value="ECO:0007669"/>
    <property type="project" value="UniProtKB-UniRule"/>
</dbReference>